<accession>A0ACC1H6B4</accession>
<evidence type="ECO:0000313" key="2">
    <source>
        <dbReference type="Proteomes" id="UP001145114"/>
    </source>
</evidence>
<feature type="non-terminal residue" evidence="1">
    <location>
        <position position="1"/>
    </location>
</feature>
<proteinExistence type="predicted"/>
<sequence>ASISGTVNLDKSGAVATSSANRSPGQKASASTSPTRNVSQPRMISESAAFKTQFAPATPAIRNPFLALNQSIHIGTPSPNHYNKKPTTQPFAAPTFNVDGPTDKPATAWPNQRLMPNIGRLKPATAIAAAGSSGTKRVIANAVANETRTKEE</sequence>
<organism evidence="1 2">
    <name type="scientific">Spiromyces aspiralis</name>
    <dbReference type="NCBI Taxonomy" id="68401"/>
    <lineage>
        <taxon>Eukaryota</taxon>
        <taxon>Fungi</taxon>
        <taxon>Fungi incertae sedis</taxon>
        <taxon>Zoopagomycota</taxon>
        <taxon>Kickxellomycotina</taxon>
        <taxon>Kickxellomycetes</taxon>
        <taxon>Kickxellales</taxon>
        <taxon>Kickxellaceae</taxon>
        <taxon>Spiromyces</taxon>
    </lineage>
</organism>
<evidence type="ECO:0000313" key="1">
    <source>
        <dbReference type="EMBL" id="KAJ1669939.1"/>
    </source>
</evidence>
<comment type="caution">
    <text evidence="1">The sequence shown here is derived from an EMBL/GenBank/DDBJ whole genome shotgun (WGS) entry which is preliminary data.</text>
</comment>
<name>A0ACC1H6B4_9FUNG</name>
<reference evidence="1" key="1">
    <citation type="submission" date="2022-06" db="EMBL/GenBank/DDBJ databases">
        <title>Phylogenomic reconstructions and comparative analyses of Kickxellomycotina fungi.</title>
        <authorList>
            <person name="Reynolds N.K."/>
            <person name="Stajich J.E."/>
            <person name="Barry K."/>
            <person name="Grigoriev I.V."/>
            <person name="Crous P."/>
            <person name="Smith M.E."/>
        </authorList>
    </citation>
    <scope>NUCLEOTIDE SEQUENCE</scope>
    <source>
        <strain evidence="1">RSA 2271</strain>
    </source>
</reference>
<keyword evidence="2" id="KW-1185">Reference proteome</keyword>
<gene>
    <name evidence="1" type="ORF">EV182_008511</name>
</gene>
<dbReference type="EMBL" id="JAMZIH010009566">
    <property type="protein sequence ID" value="KAJ1669939.1"/>
    <property type="molecule type" value="Genomic_DNA"/>
</dbReference>
<dbReference type="Proteomes" id="UP001145114">
    <property type="component" value="Unassembled WGS sequence"/>
</dbReference>
<protein>
    <submittedName>
        <fullName evidence="1">Uncharacterized protein</fullName>
    </submittedName>
</protein>